<dbReference type="RefSeq" id="WP_377115166.1">
    <property type="nucleotide sequence ID" value="NZ_JBHTHZ010000005.1"/>
</dbReference>
<name>A0ABW3AV77_9SPHI</name>
<evidence type="ECO:0000313" key="5">
    <source>
        <dbReference type="Proteomes" id="UP001597010"/>
    </source>
</evidence>
<dbReference type="SUPFAM" id="SSF48452">
    <property type="entry name" value="TPR-like"/>
    <property type="match status" value="1"/>
</dbReference>
<dbReference type="CDD" id="cd00082">
    <property type="entry name" value="HisKA"/>
    <property type="match status" value="1"/>
</dbReference>
<keyword evidence="3" id="KW-1133">Transmembrane helix</keyword>
<keyword evidence="3" id="KW-0472">Membrane</keyword>
<dbReference type="Proteomes" id="UP001597010">
    <property type="component" value="Unassembled WGS sequence"/>
</dbReference>
<dbReference type="InterPro" id="IPR003661">
    <property type="entry name" value="HisK_dim/P_dom"/>
</dbReference>
<organism evidence="4 5">
    <name type="scientific">Mucilaginibacter litoreus</name>
    <dbReference type="NCBI Taxonomy" id="1048221"/>
    <lineage>
        <taxon>Bacteria</taxon>
        <taxon>Pseudomonadati</taxon>
        <taxon>Bacteroidota</taxon>
        <taxon>Sphingobacteriia</taxon>
        <taxon>Sphingobacteriales</taxon>
        <taxon>Sphingobacteriaceae</taxon>
        <taxon>Mucilaginibacter</taxon>
    </lineage>
</organism>
<comment type="caution">
    <text evidence="4">The sequence shown here is derived from an EMBL/GenBank/DDBJ whole genome shotgun (WGS) entry which is preliminary data.</text>
</comment>
<dbReference type="EC" id="2.7.13.3" evidence="2"/>
<keyword evidence="5" id="KW-1185">Reference proteome</keyword>
<evidence type="ECO:0000313" key="4">
    <source>
        <dbReference type="EMBL" id="MFD0794209.1"/>
    </source>
</evidence>
<evidence type="ECO:0000256" key="1">
    <source>
        <dbReference type="ARBA" id="ARBA00000085"/>
    </source>
</evidence>
<accession>A0ABW3AV77</accession>
<protein>
    <recommendedName>
        <fullName evidence="2">histidine kinase</fullName>
        <ecNumber evidence="2">2.7.13.3</ecNumber>
    </recommendedName>
</protein>
<reference evidence="5" key="1">
    <citation type="journal article" date="2019" name="Int. J. Syst. Evol. Microbiol.">
        <title>The Global Catalogue of Microorganisms (GCM) 10K type strain sequencing project: providing services to taxonomists for standard genome sequencing and annotation.</title>
        <authorList>
            <consortium name="The Broad Institute Genomics Platform"/>
            <consortium name="The Broad Institute Genome Sequencing Center for Infectious Disease"/>
            <person name="Wu L."/>
            <person name="Ma J."/>
        </authorList>
    </citation>
    <scope>NUCLEOTIDE SEQUENCE [LARGE SCALE GENOMIC DNA]</scope>
    <source>
        <strain evidence="5">CCUG 61484</strain>
    </source>
</reference>
<proteinExistence type="predicted"/>
<gene>
    <name evidence="4" type="ORF">ACFQZX_11310</name>
</gene>
<sequence length="502" mass="58312">MLKSLTIAFVFPFLMLQTVRAEMRQVPAIQHEQVGINKDTLISILTQTDDFQREKRLISFSKSCIQASENDKLQAVEDTLSGFFSKYNLPNKDIFLIFIKGVAFNKLHDLKQAEAYMAKAVQIAGKNNQDYLMFQMLSHLGFVQTDKGDYIGAIYNYRLATIEVRKLRDKFTDNRRESSLNINISDLFYKTGFYSQSLAYLDKAWALLDNDTTSKRLLSSVIFYNKSENYFRMNNLDSVKAYHNRLNEPGATNYKLYTYRKRTEYYISLLQHNYATAIQQIKALQKSKDYAPSELEDQHLADAFYQNKQLDSARAVINKLLLAEGESNHPEIKYHLYETLARIAEKEGDYKASAYNFMLALKQSQANNIRLSQVGNISSQIKLDETESSFLEKTAIYKKERLWLLFIVSVSTLSLVAIGLFYRNVKQKRHYEKLLFEAKKEELAFINSHEVRKHLTNILGIIDILKHSDNKVEEYRQIEEYLQQSASLLDESIKNISEKLNE</sequence>
<feature type="transmembrane region" description="Helical" evidence="3">
    <location>
        <begin position="402"/>
        <end position="422"/>
    </location>
</feature>
<evidence type="ECO:0000256" key="3">
    <source>
        <dbReference type="SAM" id="Phobius"/>
    </source>
</evidence>
<keyword evidence="3" id="KW-0812">Transmembrane</keyword>
<comment type="catalytic activity">
    <reaction evidence="1">
        <text>ATP + protein L-histidine = ADP + protein N-phospho-L-histidine.</text>
        <dbReference type="EC" id="2.7.13.3"/>
    </reaction>
</comment>
<dbReference type="InterPro" id="IPR011990">
    <property type="entry name" value="TPR-like_helical_dom_sf"/>
</dbReference>
<dbReference type="Gene3D" id="1.25.40.10">
    <property type="entry name" value="Tetratricopeptide repeat domain"/>
    <property type="match status" value="1"/>
</dbReference>
<evidence type="ECO:0000256" key="2">
    <source>
        <dbReference type="ARBA" id="ARBA00012438"/>
    </source>
</evidence>
<dbReference type="EMBL" id="JBHTHZ010000005">
    <property type="protein sequence ID" value="MFD0794209.1"/>
    <property type="molecule type" value="Genomic_DNA"/>
</dbReference>